<dbReference type="Pfam" id="PF08843">
    <property type="entry name" value="AbiEii"/>
    <property type="match status" value="1"/>
</dbReference>
<dbReference type="EMBL" id="BARU01000765">
    <property type="protein sequence ID" value="GAH24666.1"/>
    <property type="molecule type" value="Genomic_DNA"/>
</dbReference>
<name>X1DUF7_9ZZZZ</name>
<evidence type="ECO:0008006" key="2">
    <source>
        <dbReference type="Google" id="ProtNLM"/>
    </source>
</evidence>
<dbReference type="Gene3D" id="3.10.450.620">
    <property type="entry name" value="JHP933, nucleotidyltransferase-like core domain"/>
    <property type="match status" value="1"/>
</dbReference>
<dbReference type="AlphaFoldDB" id="X1DUF7"/>
<comment type="caution">
    <text evidence="1">The sequence shown here is derived from an EMBL/GenBank/DDBJ whole genome shotgun (WGS) entry which is preliminary data.</text>
</comment>
<proteinExistence type="predicted"/>
<dbReference type="InterPro" id="IPR014942">
    <property type="entry name" value="AbiEii"/>
</dbReference>
<gene>
    <name evidence="1" type="ORF">S03H2_02330</name>
</gene>
<organism evidence="1">
    <name type="scientific">marine sediment metagenome</name>
    <dbReference type="NCBI Taxonomy" id="412755"/>
    <lineage>
        <taxon>unclassified sequences</taxon>
        <taxon>metagenomes</taxon>
        <taxon>ecological metagenomes</taxon>
    </lineage>
</organism>
<sequence>MKNINMEILSELQVKIIRYFGKTDLKKYFFLTGGSTLAHYYLKHRYSEDLDFFTGESGRLL</sequence>
<protein>
    <recommendedName>
        <fullName evidence="2">Nucleotidyl transferase AbiEii/AbiGii toxin family protein</fullName>
    </recommendedName>
</protein>
<accession>X1DUF7</accession>
<reference evidence="1" key="1">
    <citation type="journal article" date="2014" name="Front. Microbiol.">
        <title>High frequency of phylogenetically diverse reductive dehalogenase-homologous genes in deep subseafloor sedimentary metagenomes.</title>
        <authorList>
            <person name="Kawai M."/>
            <person name="Futagami T."/>
            <person name="Toyoda A."/>
            <person name="Takaki Y."/>
            <person name="Nishi S."/>
            <person name="Hori S."/>
            <person name="Arai W."/>
            <person name="Tsubouchi T."/>
            <person name="Morono Y."/>
            <person name="Uchiyama I."/>
            <person name="Ito T."/>
            <person name="Fujiyama A."/>
            <person name="Inagaki F."/>
            <person name="Takami H."/>
        </authorList>
    </citation>
    <scope>NUCLEOTIDE SEQUENCE</scope>
    <source>
        <strain evidence="1">Expedition CK06-06</strain>
    </source>
</reference>
<evidence type="ECO:0000313" key="1">
    <source>
        <dbReference type="EMBL" id="GAH24666.1"/>
    </source>
</evidence>